<dbReference type="EMBL" id="JAHCVK010000003">
    <property type="protein sequence ID" value="MBT0653262.1"/>
    <property type="molecule type" value="Genomic_DNA"/>
</dbReference>
<evidence type="ECO:0000256" key="1">
    <source>
        <dbReference type="SAM" id="SignalP"/>
    </source>
</evidence>
<dbReference type="InterPro" id="IPR047589">
    <property type="entry name" value="DUF11_rpt"/>
</dbReference>
<sequence>MKPRISPRLTVSGRLFLGMLALTVAVTLGSPPSAEATTAATAIIRNTATVKYSNAAGVPQTDVTATSDVKVTLVPATPTLSSPIDQNTVVGTNAVYTYYLTSNANGLDTYTLTSAVASQTGISGSTASTPASISLGASTVAIAIPAGGIAAGGTSVITVPSDDTPGSGAINGIAIGDTIVILGQVYTVANIADNGGATTSTITVNGNGTASGAIPAGTQIGERGSFSLTVTPGTLGGAADGFIDVNVSARDAGSVQPSTPADLTTTTVQAPRLTVTKEVSIDGGATFPGGVPQAAPGATLTYRITVNNGGSSNATSVVITDPMTMFTTYQAGTAKRATGGATTYAAAPTALTDTNGDGDGFDYNLTTTGTATYIVGTVAPGAANAVQLFFQVKIN</sequence>
<dbReference type="NCBIfam" id="TIGR01451">
    <property type="entry name" value="B_ant_repeat"/>
    <property type="match status" value="1"/>
</dbReference>
<evidence type="ECO:0000313" key="3">
    <source>
        <dbReference type="Proteomes" id="UP000756860"/>
    </source>
</evidence>
<organism evidence="2 3">
    <name type="scientific">Geomobilimonas luticola</name>
    <dbReference type="NCBI Taxonomy" id="1114878"/>
    <lineage>
        <taxon>Bacteria</taxon>
        <taxon>Pseudomonadati</taxon>
        <taxon>Thermodesulfobacteriota</taxon>
        <taxon>Desulfuromonadia</taxon>
        <taxon>Geobacterales</taxon>
        <taxon>Geobacteraceae</taxon>
        <taxon>Geomobilimonas</taxon>
    </lineage>
</organism>
<keyword evidence="3" id="KW-1185">Reference proteome</keyword>
<dbReference type="RefSeq" id="WP_214175267.1">
    <property type="nucleotide sequence ID" value="NZ_JAHCVK010000003.1"/>
</dbReference>
<dbReference type="Proteomes" id="UP000756860">
    <property type="component" value="Unassembled WGS sequence"/>
</dbReference>
<protein>
    <submittedName>
        <fullName evidence="2">DUF11 domain-containing protein</fullName>
    </submittedName>
</protein>
<keyword evidence="1" id="KW-0732">Signal</keyword>
<gene>
    <name evidence="2" type="ORF">KI810_09360</name>
</gene>
<evidence type="ECO:0000313" key="2">
    <source>
        <dbReference type="EMBL" id="MBT0653262.1"/>
    </source>
</evidence>
<proteinExistence type="predicted"/>
<feature type="chain" id="PRO_5046464995" evidence="1">
    <location>
        <begin position="37"/>
        <end position="395"/>
    </location>
</feature>
<accession>A0ABS5SGV4</accession>
<comment type="caution">
    <text evidence="2">The sequence shown here is derived from an EMBL/GenBank/DDBJ whole genome shotgun (WGS) entry which is preliminary data.</text>
</comment>
<reference evidence="2 3" key="1">
    <citation type="submission" date="2021-05" db="EMBL/GenBank/DDBJ databases">
        <title>The draft genome of Geobacter luticola JCM 17780.</title>
        <authorList>
            <person name="Xu Z."/>
            <person name="Masuda Y."/>
            <person name="Itoh H."/>
            <person name="Senoo K."/>
        </authorList>
    </citation>
    <scope>NUCLEOTIDE SEQUENCE [LARGE SCALE GENOMIC DNA]</scope>
    <source>
        <strain evidence="2 3">JCM 17780</strain>
    </source>
</reference>
<feature type="signal peptide" evidence="1">
    <location>
        <begin position="1"/>
        <end position="36"/>
    </location>
</feature>
<name>A0ABS5SGV4_9BACT</name>